<sequence length="131" mass="14649">MSGLTLDFTIIGYLAIAIFLVGFMARVWKYATTPAPLKIQLTPAVGSTGVVCRMAQEVGLIKSLFNSNKIIWLAYCLFHLTLVLVLLKHARFFFTVRADIISVKKFVTGLITFRPRRCPEILSLRRGALST</sequence>
<name>A0A1F2UGV0_9ACTN</name>
<gene>
    <name evidence="2" type="ORF">A2074_05185</name>
</gene>
<dbReference type="AlphaFoldDB" id="A0A1F2UGV0"/>
<accession>A0A1F2UGV0</accession>
<dbReference type="SUPFAM" id="SSF103501">
    <property type="entry name" value="Respiratory nitrate reductase 1 gamma chain"/>
    <property type="match status" value="1"/>
</dbReference>
<evidence type="ECO:0000313" key="3">
    <source>
        <dbReference type="Proteomes" id="UP000178086"/>
    </source>
</evidence>
<keyword evidence="1" id="KW-0812">Transmembrane</keyword>
<proteinExistence type="predicted"/>
<dbReference type="EMBL" id="MELI01000101">
    <property type="protein sequence ID" value="OFW32282.1"/>
    <property type="molecule type" value="Genomic_DNA"/>
</dbReference>
<feature type="transmembrane region" description="Helical" evidence="1">
    <location>
        <begin position="7"/>
        <end position="28"/>
    </location>
</feature>
<evidence type="ECO:0000313" key="2">
    <source>
        <dbReference type="EMBL" id="OFW32282.1"/>
    </source>
</evidence>
<dbReference type="InterPro" id="IPR036197">
    <property type="entry name" value="NarG-like_sf"/>
</dbReference>
<evidence type="ECO:0000256" key="1">
    <source>
        <dbReference type="SAM" id="Phobius"/>
    </source>
</evidence>
<comment type="caution">
    <text evidence="2">The sequence shown here is derived from an EMBL/GenBank/DDBJ whole genome shotgun (WGS) entry which is preliminary data.</text>
</comment>
<protein>
    <submittedName>
        <fullName evidence="2">Uncharacterized protein</fullName>
    </submittedName>
</protein>
<organism evidence="2 3">
    <name type="scientific">Candidatus Aquicultor primus</name>
    <dbReference type="NCBI Taxonomy" id="1797195"/>
    <lineage>
        <taxon>Bacteria</taxon>
        <taxon>Bacillati</taxon>
        <taxon>Actinomycetota</taxon>
        <taxon>Candidatus Aquicultoria</taxon>
        <taxon>Candidatus Aquicultorales</taxon>
        <taxon>Candidatus Aquicultoraceae</taxon>
        <taxon>Candidatus Aquicultor</taxon>
    </lineage>
</organism>
<feature type="transmembrane region" description="Helical" evidence="1">
    <location>
        <begin position="70"/>
        <end position="87"/>
    </location>
</feature>
<reference evidence="2 3" key="1">
    <citation type="journal article" date="2016" name="Nat. Commun.">
        <title>Thousands of microbial genomes shed light on interconnected biogeochemical processes in an aquifer system.</title>
        <authorList>
            <person name="Anantharaman K."/>
            <person name="Brown C.T."/>
            <person name="Hug L.A."/>
            <person name="Sharon I."/>
            <person name="Castelle C.J."/>
            <person name="Probst A.J."/>
            <person name="Thomas B.C."/>
            <person name="Singh A."/>
            <person name="Wilkins M.J."/>
            <person name="Karaoz U."/>
            <person name="Brodie E.L."/>
            <person name="Williams K.H."/>
            <person name="Hubbard S.S."/>
            <person name="Banfield J.F."/>
        </authorList>
    </citation>
    <scope>NUCLEOTIDE SEQUENCE [LARGE SCALE GENOMIC DNA]</scope>
</reference>
<keyword evidence="1" id="KW-0472">Membrane</keyword>
<dbReference type="Proteomes" id="UP000178086">
    <property type="component" value="Unassembled WGS sequence"/>
</dbReference>
<keyword evidence="1" id="KW-1133">Transmembrane helix</keyword>